<comment type="caution">
    <text evidence="2">The sequence shown here is derived from an EMBL/GenBank/DDBJ whole genome shotgun (WGS) entry which is preliminary data.</text>
</comment>
<feature type="compositionally biased region" description="Basic and acidic residues" evidence="1">
    <location>
        <begin position="149"/>
        <end position="158"/>
    </location>
</feature>
<feature type="region of interest" description="Disordered" evidence="1">
    <location>
        <begin position="1"/>
        <end position="35"/>
    </location>
</feature>
<evidence type="ECO:0000256" key="1">
    <source>
        <dbReference type="SAM" id="MobiDB-lite"/>
    </source>
</evidence>
<dbReference type="EMBL" id="PZQS01000003">
    <property type="protein sequence ID" value="PVD35026.1"/>
    <property type="molecule type" value="Genomic_DNA"/>
</dbReference>
<keyword evidence="3" id="KW-1185">Reference proteome</keyword>
<gene>
    <name evidence="2" type="ORF">C0Q70_06307</name>
</gene>
<reference evidence="2 3" key="1">
    <citation type="submission" date="2018-04" db="EMBL/GenBank/DDBJ databases">
        <title>The genome of golden apple snail Pomacea canaliculata provides insight into stress tolerance and invasive adaptation.</title>
        <authorList>
            <person name="Liu C."/>
            <person name="Liu B."/>
            <person name="Ren Y."/>
            <person name="Zhang Y."/>
            <person name="Wang H."/>
            <person name="Li S."/>
            <person name="Jiang F."/>
            <person name="Yin L."/>
            <person name="Zhang G."/>
            <person name="Qian W."/>
            <person name="Fan W."/>
        </authorList>
    </citation>
    <scope>NUCLEOTIDE SEQUENCE [LARGE SCALE GENOMIC DNA]</scope>
    <source>
        <strain evidence="2">SZHN2017</strain>
        <tissue evidence="2">Muscle</tissue>
    </source>
</reference>
<accession>A0A2T7PNM6</accession>
<feature type="compositionally biased region" description="Low complexity" evidence="1">
    <location>
        <begin position="23"/>
        <end position="33"/>
    </location>
</feature>
<feature type="region of interest" description="Disordered" evidence="1">
    <location>
        <begin position="133"/>
        <end position="165"/>
    </location>
</feature>
<dbReference type="AlphaFoldDB" id="A0A2T7PNM6"/>
<feature type="compositionally biased region" description="Polar residues" evidence="1">
    <location>
        <begin position="133"/>
        <end position="143"/>
    </location>
</feature>
<evidence type="ECO:0000313" key="2">
    <source>
        <dbReference type="EMBL" id="PVD35026.1"/>
    </source>
</evidence>
<dbReference type="Proteomes" id="UP000245119">
    <property type="component" value="Linkage Group LG3"/>
</dbReference>
<name>A0A2T7PNM6_POMCA</name>
<organism evidence="2 3">
    <name type="scientific">Pomacea canaliculata</name>
    <name type="common">Golden apple snail</name>
    <dbReference type="NCBI Taxonomy" id="400727"/>
    <lineage>
        <taxon>Eukaryota</taxon>
        <taxon>Metazoa</taxon>
        <taxon>Spiralia</taxon>
        <taxon>Lophotrochozoa</taxon>
        <taxon>Mollusca</taxon>
        <taxon>Gastropoda</taxon>
        <taxon>Caenogastropoda</taxon>
        <taxon>Architaenioglossa</taxon>
        <taxon>Ampullarioidea</taxon>
        <taxon>Ampullariidae</taxon>
        <taxon>Pomacea</taxon>
    </lineage>
</organism>
<proteinExistence type="predicted"/>
<protein>
    <submittedName>
        <fullName evidence="2">Uncharacterized protein</fullName>
    </submittedName>
</protein>
<sequence>MAAPRPGNPDRGWNDPPVFDYQSSNNSSTTLSESPRRTVLNKRVAYPLSSDQSSPTVLLYGSESWHVTNTITNKIQTFVNRCLHHIPIIRWLKKISSADLWERTNQNPASQDIKKLKWGLIDHTLRKKANNLTRQTLGWNPQGSAGLGDPDRHGDRSTARRRQLA</sequence>
<evidence type="ECO:0000313" key="3">
    <source>
        <dbReference type="Proteomes" id="UP000245119"/>
    </source>
</evidence>